<dbReference type="Pfam" id="PF08700">
    <property type="entry name" value="VPS51_Exo84_N"/>
    <property type="match status" value="1"/>
</dbReference>
<evidence type="ECO:0000313" key="1">
    <source>
        <dbReference type="EMBL" id="CAD8110289.1"/>
    </source>
</evidence>
<dbReference type="OMA" id="HDEIEYK"/>
<comment type="caution">
    <text evidence="1">The sequence shown here is derived from an EMBL/GenBank/DDBJ whole genome shotgun (WGS) entry which is preliminary data.</text>
</comment>
<sequence>MIAVEQLFTKPIQEIQREQQNLQKEITTKNKELKDLFSSKYHELLNCADLLNGISDYTKQIITITNKTQQNMMQINESNNNNQKLQQQDHKCKSFTYFMKKVKQSMKNGYCYNSQISLLYAQNKYQLNDSERLYPIILLEQIEQECNLNNVIDTLLIHQNNLSIFFNKLIEYGSLNCNNYKAVIAKIDQIHSFDNYTQLILLKQNYIQLTIEQIYDILINNQIPIFQIDNQLIEKFKQNILSYTKTIEVQILEKLIQNIVQNSTFNHELYQSIQKEQEFIPQELKNKTIIIWKDWFDLSLNNHFQQLFQIIEKEQIKQEKEFLEVYKVYQNKIKEIKELCDLIEKLPHDEIEYKYQQCIQDCQKMIKEYSQILNNIFEQNKDSFLICFYYNILIYQWNEQLQKYQLDLYCEQNNQWDLKEIDQLLFSIYQLQKQEIKRETISQIIKLMLQKVDIIFSIEYRNLATAIHPEKAQEYYQNLFKTGKFNNKSLKRTQLNLEGIDLSLEQHFHYYTIIQQQKQTTKDQINAWTQKAQEVQQKQQQEPQQQTRFGLNMFWKKQ</sequence>
<accession>A0A8S1Q3R6</accession>
<reference evidence="1" key="1">
    <citation type="submission" date="2021-01" db="EMBL/GenBank/DDBJ databases">
        <authorList>
            <consortium name="Genoscope - CEA"/>
            <person name="William W."/>
        </authorList>
    </citation>
    <scope>NUCLEOTIDE SEQUENCE</scope>
</reference>
<name>A0A8S1Q3R6_PARPR</name>
<keyword evidence="2" id="KW-1185">Reference proteome</keyword>
<dbReference type="Proteomes" id="UP000688137">
    <property type="component" value="Unassembled WGS sequence"/>
</dbReference>
<evidence type="ECO:0000313" key="2">
    <source>
        <dbReference type="Proteomes" id="UP000688137"/>
    </source>
</evidence>
<dbReference type="AlphaFoldDB" id="A0A8S1Q3R6"/>
<dbReference type="EMBL" id="CAJJDM010000147">
    <property type="protein sequence ID" value="CAD8110289.1"/>
    <property type="molecule type" value="Genomic_DNA"/>
</dbReference>
<gene>
    <name evidence="1" type="ORF">PPRIM_AZ9-3.1.T1430111</name>
</gene>
<proteinExistence type="predicted"/>
<protein>
    <submittedName>
        <fullName evidence="1">Uncharacterized protein</fullName>
    </submittedName>
</protein>
<organism evidence="1 2">
    <name type="scientific">Paramecium primaurelia</name>
    <dbReference type="NCBI Taxonomy" id="5886"/>
    <lineage>
        <taxon>Eukaryota</taxon>
        <taxon>Sar</taxon>
        <taxon>Alveolata</taxon>
        <taxon>Ciliophora</taxon>
        <taxon>Intramacronucleata</taxon>
        <taxon>Oligohymenophorea</taxon>
        <taxon>Peniculida</taxon>
        <taxon>Parameciidae</taxon>
        <taxon>Paramecium</taxon>
    </lineage>
</organism>